<dbReference type="PANTHER" id="PTHR12307">
    <property type="entry name" value="PROTEIN PHOSPHATASE 1 REGULATORY SUBUNIT"/>
    <property type="match status" value="1"/>
</dbReference>
<dbReference type="KEGG" id="gsh:117358832"/>
<name>A0A6P8QKP5_GEOSA</name>
<organism evidence="3 4">
    <name type="scientific">Geotrypetes seraphini</name>
    <name type="common">Gaboon caecilian</name>
    <name type="synonym">Caecilia seraphini</name>
    <dbReference type="NCBI Taxonomy" id="260995"/>
    <lineage>
        <taxon>Eukaryota</taxon>
        <taxon>Metazoa</taxon>
        <taxon>Chordata</taxon>
        <taxon>Craniata</taxon>
        <taxon>Vertebrata</taxon>
        <taxon>Euteleostomi</taxon>
        <taxon>Amphibia</taxon>
        <taxon>Gymnophiona</taxon>
        <taxon>Geotrypetes</taxon>
    </lineage>
</organism>
<feature type="domain" description="CBM21" evidence="2">
    <location>
        <begin position="194"/>
        <end position="304"/>
    </location>
</feature>
<keyword evidence="3" id="KW-1185">Reference proteome</keyword>
<dbReference type="InterPro" id="IPR005036">
    <property type="entry name" value="CBM21_dom"/>
</dbReference>
<feature type="region of interest" description="Disordered" evidence="1">
    <location>
        <begin position="32"/>
        <end position="109"/>
    </location>
</feature>
<dbReference type="InParanoid" id="A0A6P8QKP5"/>
<dbReference type="Gene3D" id="2.60.40.2440">
    <property type="entry name" value="Carbohydrate binding type-21 domain"/>
    <property type="match status" value="1"/>
</dbReference>
<reference evidence="4" key="1">
    <citation type="submission" date="2025-08" db="UniProtKB">
        <authorList>
            <consortium name="RefSeq"/>
        </authorList>
    </citation>
    <scope>IDENTIFICATION</scope>
</reference>
<dbReference type="InterPro" id="IPR050782">
    <property type="entry name" value="PP1_regulatory_subunit_3"/>
</dbReference>
<protein>
    <submittedName>
        <fullName evidence="4">Protein phosphatase 1 regulatory subunit 3E-like</fullName>
    </submittedName>
</protein>
<evidence type="ECO:0000256" key="1">
    <source>
        <dbReference type="SAM" id="MobiDB-lite"/>
    </source>
</evidence>
<dbReference type="InterPro" id="IPR038175">
    <property type="entry name" value="CBM21_dom_sf"/>
</dbReference>
<dbReference type="GeneID" id="117358832"/>
<dbReference type="AlphaFoldDB" id="A0A6P8QKP5"/>
<dbReference type="PANTHER" id="PTHR12307:SF55">
    <property type="entry name" value="PROTEIN PHOSPHATASE 1 REGULATORY SUBUNIT 3E"/>
    <property type="match status" value="1"/>
</dbReference>
<dbReference type="GO" id="GO:0005979">
    <property type="term" value="P:regulation of glycogen biosynthetic process"/>
    <property type="evidence" value="ECO:0007669"/>
    <property type="project" value="TreeGrafter"/>
</dbReference>
<evidence type="ECO:0000313" key="3">
    <source>
        <dbReference type="Proteomes" id="UP000515159"/>
    </source>
</evidence>
<evidence type="ECO:0000259" key="2">
    <source>
        <dbReference type="PROSITE" id="PS51159"/>
    </source>
</evidence>
<dbReference type="Proteomes" id="UP000515159">
    <property type="component" value="Chromosome 4"/>
</dbReference>
<dbReference type="Pfam" id="PF03370">
    <property type="entry name" value="CBM_21"/>
    <property type="match status" value="1"/>
</dbReference>
<sequence>MEKAAVHSAVPVPAPRLYLPRNFSCSAVLYGSTPEQPPASPQVCSALSEWTPRHEEEEEEPLSPAGSQPGTGTAEKVSRGRDPGPSPQSPGSRRRAKSLPTPAQRCCQAPLEIAQSPTRRKKVRFADSLGLELISVRHFCDAEQPFVPPRVVAGLRCRESAPAGSELSVMPGALQSILLEPLFATNPGAAPDFLDRVRQRRVCLEALRTDGFGLSGLVRVLNVSFEKAVAVRYSLDHWVTCSEAAAYYQPGSSSSGESCTDSFSFRLVAPVLLERGGMLEFAIRYRVAGAEYWDNNGGGNYKVQSHKLRVSPPGDLDSAWIHFI</sequence>
<gene>
    <name evidence="4" type="primary">LOC117358832</name>
</gene>
<dbReference type="RefSeq" id="XP_033796470.1">
    <property type="nucleotide sequence ID" value="XM_033940579.1"/>
</dbReference>
<dbReference type="OrthoDB" id="1881at2759"/>
<accession>A0A6P8QKP5</accession>
<dbReference type="GO" id="GO:2001069">
    <property type="term" value="F:glycogen binding"/>
    <property type="evidence" value="ECO:0007669"/>
    <property type="project" value="TreeGrafter"/>
</dbReference>
<dbReference type="GO" id="GO:0000164">
    <property type="term" value="C:protein phosphatase type 1 complex"/>
    <property type="evidence" value="ECO:0007669"/>
    <property type="project" value="TreeGrafter"/>
</dbReference>
<dbReference type="GO" id="GO:0008157">
    <property type="term" value="F:protein phosphatase 1 binding"/>
    <property type="evidence" value="ECO:0007669"/>
    <property type="project" value="TreeGrafter"/>
</dbReference>
<evidence type="ECO:0000313" key="4">
    <source>
        <dbReference type="RefSeq" id="XP_033796470.1"/>
    </source>
</evidence>
<proteinExistence type="predicted"/>
<dbReference type="PROSITE" id="PS51159">
    <property type="entry name" value="CBM21"/>
    <property type="match status" value="1"/>
</dbReference>